<accession>A0A087UJB0</accession>
<gene>
    <name evidence="3" type="ORF">X975_10041</name>
</gene>
<dbReference type="PROSITE" id="PS51450">
    <property type="entry name" value="LRR"/>
    <property type="match status" value="2"/>
</dbReference>
<dbReference type="STRING" id="407821.A0A087UJB0"/>
<organism evidence="3 4">
    <name type="scientific">Stegodyphus mimosarum</name>
    <name type="common">African social velvet spider</name>
    <dbReference type="NCBI Taxonomy" id="407821"/>
    <lineage>
        <taxon>Eukaryota</taxon>
        <taxon>Metazoa</taxon>
        <taxon>Ecdysozoa</taxon>
        <taxon>Arthropoda</taxon>
        <taxon>Chelicerata</taxon>
        <taxon>Arachnida</taxon>
        <taxon>Araneae</taxon>
        <taxon>Araneomorphae</taxon>
        <taxon>Entelegynae</taxon>
        <taxon>Eresoidea</taxon>
        <taxon>Eresidae</taxon>
        <taxon>Stegodyphus</taxon>
    </lineage>
</organism>
<dbReference type="OrthoDB" id="10251250at2759"/>
<name>A0A087UJB0_STEMI</name>
<keyword evidence="2" id="KW-0677">Repeat</keyword>
<reference evidence="3 4" key="1">
    <citation type="submission" date="2013-11" db="EMBL/GenBank/DDBJ databases">
        <title>Genome sequencing of Stegodyphus mimosarum.</title>
        <authorList>
            <person name="Bechsgaard J."/>
        </authorList>
    </citation>
    <scope>NUCLEOTIDE SEQUENCE [LARGE SCALE GENOMIC DNA]</scope>
</reference>
<dbReference type="InterPro" id="IPR001611">
    <property type="entry name" value="Leu-rich_rpt"/>
</dbReference>
<dbReference type="PANTHER" id="PTHR46282:SF1">
    <property type="entry name" value="LEUCINE-RICH REPEAT-CONTAINING PROTEIN 72-LIKE"/>
    <property type="match status" value="1"/>
</dbReference>
<sequence length="143" mass="16363">MITNIQIMVDEGNIVRLVVDREKKITAAYQSLRTIPHTLADCYGHWVEVLDLSHNMIRDVSGLRSLDRIHTLILDHNLLDSTSEFPRLSSLRVLWLNHNLISDLRIFIPALAFSCPNLQYLSLMGNTAAPATFRDESESEQKY</sequence>
<dbReference type="Pfam" id="PF12799">
    <property type="entry name" value="LRR_4"/>
    <property type="match status" value="1"/>
</dbReference>
<dbReference type="SUPFAM" id="SSF52058">
    <property type="entry name" value="L domain-like"/>
    <property type="match status" value="1"/>
</dbReference>
<dbReference type="Proteomes" id="UP000054359">
    <property type="component" value="Unassembled WGS sequence"/>
</dbReference>
<dbReference type="InterPro" id="IPR043313">
    <property type="entry name" value="LRMDA"/>
</dbReference>
<keyword evidence="4" id="KW-1185">Reference proteome</keyword>
<dbReference type="InterPro" id="IPR032675">
    <property type="entry name" value="LRR_dom_sf"/>
</dbReference>
<evidence type="ECO:0000256" key="2">
    <source>
        <dbReference type="ARBA" id="ARBA00022737"/>
    </source>
</evidence>
<evidence type="ECO:0000256" key="1">
    <source>
        <dbReference type="ARBA" id="ARBA00022614"/>
    </source>
</evidence>
<dbReference type="PANTHER" id="PTHR46282">
    <property type="entry name" value="LEUCINE-RICH MELANOCYTE DIFFERENTIATION-ASSOCIATED PROTEIN"/>
    <property type="match status" value="1"/>
</dbReference>
<dbReference type="EMBL" id="KK120067">
    <property type="protein sequence ID" value="KFM77449.1"/>
    <property type="molecule type" value="Genomic_DNA"/>
</dbReference>
<evidence type="ECO:0000313" key="4">
    <source>
        <dbReference type="Proteomes" id="UP000054359"/>
    </source>
</evidence>
<evidence type="ECO:0000313" key="3">
    <source>
        <dbReference type="EMBL" id="KFM77449.1"/>
    </source>
</evidence>
<dbReference type="Gene3D" id="3.80.10.10">
    <property type="entry name" value="Ribonuclease Inhibitor"/>
    <property type="match status" value="1"/>
</dbReference>
<dbReference type="InterPro" id="IPR025875">
    <property type="entry name" value="Leu-rich_rpt_4"/>
</dbReference>
<dbReference type="AlphaFoldDB" id="A0A087UJB0"/>
<dbReference type="OMA" id="XASSEDA"/>
<proteinExistence type="predicted"/>
<protein>
    <submittedName>
        <fullName evidence="3">Leucine-rich repeat-containing protein</fullName>
    </submittedName>
</protein>
<keyword evidence="1" id="KW-0433">Leucine-rich repeat</keyword>
<feature type="non-terminal residue" evidence="3">
    <location>
        <position position="143"/>
    </location>
</feature>